<dbReference type="InterPro" id="IPR023151">
    <property type="entry name" value="PEP_util_CS"/>
</dbReference>
<comment type="similarity">
    <text evidence="2">Belongs to the PEP-utilizing enzyme family.</text>
</comment>
<protein>
    <recommendedName>
        <fullName evidence="3">pyruvate, phosphate dikinase</fullName>
        <ecNumber evidence="3">2.7.9.1</ecNumber>
    </recommendedName>
</protein>
<dbReference type="InterPro" id="IPR036637">
    <property type="entry name" value="Phosphohistidine_dom_sf"/>
</dbReference>
<keyword evidence="4" id="KW-0808">Transferase</keyword>
<evidence type="ECO:0000259" key="15">
    <source>
        <dbReference type="Pfam" id="PF01326"/>
    </source>
</evidence>
<evidence type="ECO:0000313" key="17">
    <source>
        <dbReference type="EMBL" id="KAK4372502.1"/>
    </source>
</evidence>
<feature type="domain" description="PEP-utilising enzyme C-terminal" evidence="16">
    <location>
        <begin position="588"/>
        <end position="742"/>
    </location>
</feature>
<evidence type="ECO:0000256" key="6">
    <source>
        <dbReference type="ARBA" id="ARBA00022741"/>
    </source>
</evidence>
<dbReference type="Gene3D" id="3.20.20.60">
    <property type="entry name" value="Phosphoenolpyruvate-binding domains"/>
    <property type="match status" value="2"/>
</dbReference>
<comment type="caution">
    <text evidence="17">The sequence shown here is derived from an EMBL/GenBank/DDBJ whole genome shotgun (WGS) entry which is preliminary data.</text>
</comment>
<evidence type="ECO:0000256" key="8">
    <source>
        <dbReference type="ARBA" id="ARBA00022840"/>
    </source>
</evidence>
<dbReference type="InterPro" id="IPR013815">
    <property type="entry name" value="ATP_grasp_subdomain_1"/>
</dbReference>
<evidence type="ECO:0000256" key="12">
    <source>
        <dbReference type="PIRSR" id="PIRSR000853-2"/>
    </source>
</evidence>
<evidence type="ECO:0000256" key="9">
    <source>
        <dbReference type="ARBA" id="ARBA00022842"/>
    </source>
</evidence>
<evidence type="ECO:0000256" key="7">
    <source>
        <dbReference type="ARBA" id="ARBA00022777"/>
    </source>
</evidence>
<dbReference type="Pfam" id="PF01326">
    <property type="entry name" value="PPDK_N"/>
    <property type="match status" value="2"/>
</dbReference>
<dbReference type="SUPFAM" id="SSF52009">
    <property type="entry name" value="Phosphohistidine domain"/>
    <property type="match status" value="1"/>
</dbReference>
<evidence type="ECO:0000259" key="14">
    <source>
        <dbReference type="Pfam" id="PF00391"/>
    </source>
</evidence>
<dbReference type="GO" id="GO:0016301">
    <property type="term" value="F:kinase activity"/>
    <property type="evidence" value="ECO:0007669"/>
    <property type="project" value="UniProtKB-KW"/>
</dbReference>
<dbReference type="PANTHER" id="PTHR22931">
    <property type="entry name" value="PHOSPHOENOLPYRUVATE DIKINASE-RELATED"/>
    <property type="match status" value="1"/>
</dbReference>
<dbReference type="NCBIfam" id="NF004531">
    <property type="entry name" value="PRK05878.1"/>
    <property type="match status" value="1"/>
</dbReference>
<dbReference type="NCBIfam" id="TIGR01828">
    <property type="entry name" value="pyru_phos_dikin"/>
    <property type="match status" value="1"/>
</dbReference>
<feature type="domain" description="Pyruvate phosphate dikinase AMP/ATP-binding" evidence="15">
    <location>
        <begin position="372"/>
        <end position="426"/>
    </location>
</feature>
<evidence type="ECO:0000256" key="3">
    <source>
        <dbReference type="ARBA" id="ARBA00011994"/>
    </source>
</evidence>
<dbReference type="InterPro" id="IPR040442">
    <property type="entry name" value="Pyrv_kinase-like_dom_sf"/>
</dbReference>
<dbReference type="AlphaFoldDB" id="A0AAE1VKI4"/>
<evidence type="ECO:0000259" key="16">
    <source>
        <dbReference type="Pfam" id="PF02896"/>
    </source>
</evidence>
<sequence length="981" mass="107915">MSPTMNGLLLKSHTNDIYMRKLLKQKYAQQFQSKYPSSIHVSCATWSKVIRCHQQEANGFSNSPTPIRKQNLPAAQAILSPVSDPTSTAKKLGGKGANLAEMASIGLSVPPGLTISTEACHEYQIAKKLPQGLWEDILEGLKAVEKNMGAFLGDPSKPLLLSVRSGAAISMPGMMDTVLNLGLNDEVVTGLATKSGERFAYDSYRRFLDMFGDVVMGISHSLFTEKLEKLKDAKGVKLDTELTASDLKQLVEEYKNVYIEAEGEKFPSDPKKQLELAIKAVFDSWDSPRAIKYRSINQITGLKGTAVNIQCMVFGNMGNTSGTGVLFTRNPSTGEKKLYGEFLVNAQGEDVVAGIRTPQDLDLMKECMPEAYRELVENCGILERHYKEMMDIEFTVQENRLWMLQCRTGKRTGKGAVKIAVDMVNEGLVDKRTAIKMVEPQHLDQLLHPQFENPSAYSDKVIAKGLPASPGAAVGQVVFSAEDAEAWHAQGKNAILVRTETSPEDVGGMNAAAGILTARGGMTSHAAVVARGWGKCCVSGCADIRVNESEKILIIEDKVIHEGEWLSLNGSTGDVILGKQPLAPPAMSGDLEIFMSWADKIRRIKVMANADTPEDALTARNNGAEGIGLCRTEHMFFASDERIKAVRRMIMAVTIEQRKEALDSLLPYQRSDFEGIFRAMDGLPVTIRLLDPPLHEFLPEGNLEEIVSELTTDIGMHEEDVYSRIEKLSEVNPMLGFEAADFLIVSWLHIAGGNCSVSETAYIQHISFARTVIFVFSLYRLGISYPELTEMQARAIFQAAITMNNQGISVFPEIMVPLVGTPQELGHQVDLIRHVAKKVFAEMGTSLNYKVGTMIEIPRAALIADEIAIEAEFFSFGTNDLTQMTFGYSRDDVGKFLPIYLAKGILQHDPFEVLDQKGVGQLIKLATERGRAARPNLKVGICGEHGGEPSSVAFFAEAGLDYVSCSPFRSFFLFYIFNIID</sequence>
<feature type="binding site" evidence="12">
    <location>
        <position position="880"/>
    </location>
    <ligand>
        <name>substrate</name>
    </ligand>
</feature>
<name>A0AAE1VKI4_9SOLA</name>
<evidence type="ECO:0000256" key="2">
    <source>
        <dbReference type="ARBA" id="ARBA00007837"/>
    </source>
</evidence>
<feature type="binding site" evidence="12">
    <location>
        <position position="878"/>
    </location>
    <ligand>
        <name>substrate</name>
    </ligand>
</feature>
<dbReference type="FunFam" id="3.30.470.20:FF:000038">
    <property type="entry name" value="Pyruvate, phosphate dikinase, chloroplastic"/>
    <property type="match status" value="1"/>
</dbReference>
<feature type="domain" description="PEP-utilising enzyme mobile" evidence="14">
    <location>
        <begin position="492"/>
        <end position="573"/>
    </location>
</feature>
<dbReference type="InterPro" id="IPR015813">
    <property type="entry name" value="Pyrv/PenolPyrv_kinase-like_dom"/>
</dbReference>
<feature type="domain" description="Pyruvate phosphate dikinase AMP/ATP-binding" evidence="15">
    <location>
        <begin position="128"/>
        <end position="365"/>
    </location>
</feature>
<feature type="active site" description="Proton donor" evidence="11">
    <location>
        <position position="942"/>
    </location>
</feature>
<keyword evidence="18" id="KW-1185">Reference proteome</keyword>
<evidence type="ECO:0000256" key="11">
    <source>
        <dbReference type="PIRSR" id="PIRSR000853-1"/>
    </source>
</evidence>
<keyword evidence="7" id="KW-0418">Kinase</keyword>
<dbReference type="EMBL" id="JAVYJV010000004">
    <property type="protein sequence ID" value="KAK4372502.1"/>
    <property type="molecule type" value="Genomic_DNA"/>
</dbReference>
<dbReference type="GO" id="GO:0005524">
    <property type="term" value="F:ATP binding"/>
    <property type="evidence" value="ECO:0007669"/>
    <property type="project" value="UniProtKB-KW"/>
</dbReference>
<dbReference type="EC" id="2.7.9.1" evidence="3"/>
<feature type="binding site" evidence="13">
    <location>
        <position position="880"/>
    </location>
    <ligand>
        <name>Mg(2+)</name>
        <dbReference type="ChEBI" id="CHEBI:18420"/>
    </ligand>
</feature>
<dbReference type="InterPro" id="IPR010121">
    <property type="entry name" value="Pyruvate_phosphate_dikinase"/>
</dbReference>
<dbReference type="Gene3D" id="3.30.1490.20">
    <property type="entry name" value="ATP-grasp fold, A domain"/>
    <property type="match status" value="1"/>
</dbReference>
<dbReference type="PIRSF" id="PIRSF000853">
    <property type="entry name" value="PPDK"/>
    <property type="match status" value="1"/>
</dbReference>
<dbReference type="Pfam" id="PF02896">
    <property type="entry name" value="PEP-utilizers_C"/>
    <property type="match status" value="2"/>
</dbReference>
<proteinExistence type="inferred from homology"/>
<keyword evidence="8" id="KW-0067">ATP-binding</keyword>
<feature type="binding site" evidence="12">
    <location>
        <position position="879"/>
    </location>
    <ligand>
        <name>substrate</name>
    </ligand>
</feature>
<dbReference type="SUPFAM" id="SSF56059">
    <property type="entry name" value="Glutathione synthetase ATP-binding domain-like"/>
    <property type="match status" value="1"/>
</dbReference>
<dbReference type="FunFam" id="3.50.30.10:FF:000009">
    <property type="entry name" value="Pyruvate, phosphate dikinase, chloroplastic"/>
    <property type="match status" value="1"/>
</dbReference>
<evidence type="ECO:0000256" key="10">
    <source>
        <dbReference type="ARBA" id="ARBA00048103"/>
    </source>
</evidence>
<evidence type="ECO:0000256" key="13">
    <source>
        <dbReference type="PIRSR" id="PIRSR000853-3"/>
    </source>
</evidence>
<keyword evidence="5 13" id="KW-0479">Metal-binding</keyword>
<dbReference type="Gene3D" id="3.50.30.10">
    <property type="entry name" value="Phosphohistidine domain"/>
    <property type="match status" value="1"/>
</dbReference>
<dbReference type="PROSITE" id="PS00742">
    <property type="entry name" value="PEP_ENZYMES_2"/>
    <property type="match status" value="1"/>
</dbReference>
<dbReference type="InterPro" id="IPR008279">
    <property type="entry name" value="PEP-util_enz_mobile_dom"/>
</dbReference>
<dbReference type="Proteomes" id="UP001291623">
    <property type="component" value="Unassembled WGS sequence"/>
</dbReference>
<dbReference type="GO" id="GO:0050242">
    <property type="term" value="F:pyruvate, phosphate dikinase activity"/>
    <property type="evidence" value="ECO:0007669"/>
    <property type="project" value="UniProtKB-EC"/>
</dbReference>
<feature type="domain" description="PEP-utilising enzyme C-terminal" evidence="16">
    <location>
        <begin position="780"/>
        <end position="968"/>
    </location>
</feature>
<dbReference type="InterPro" id="IPR002192">
    <property type="entry name" value="PPDK_AMP/ATP-bd"/>
</dbReference>
<dbReference type="PROSITE" id="PS00370">
    <property type="entry name" value="PEP_ENZYMES_PHOS_SITE"/>
    <property type="match status" value="1"/>
</dbReference>
<dbReference type="Gene3D" id="3.30.470.20">
    <property type="entry name" value="ATP-grasp fold, B domain"/>
    <property type="match status" value="1"/>
</dbReference>
<evidence type="ECO:0000256" key="4">
    <source>
        <dbReference type="ARBA" id="ARBA00022679"/>
    </source>
</evidence>
<accession>A0AAE1VKI4</accession>
<dbReference type="Gene3D" id="1.20.80.30">
    <property type="match status" value="1"/>
</dbReference>
<dbReference type="InterPro" id="IPR018274">
    <property type="entry name" value="PEP_util_AS"/>
</dbReference>
<comment type="catalytic activity">
    <reaction evidence="10">
        <text>pyruvate + phosphate + ATP = phosphoenolpyruvate + AMP + diphosphate + H(+)</text>
        <dbReference type="Rhea" id="RHEA:10756"/>
        <dbReference type="ChEBI" id="CHEBI:15361"/>
        <dbReference type="ChEBI" id="CHEBI:15378"/>
        <dbReference type="ChEBI" id="CHEBI:30616"/>
        <dbReference type="ChEBI" id="CHEBI:33019"/>
        <dbReference type="ChEBI" id="CHEBI:43474"/>
        <dbReference type="ChEBI" id="CHEBI:58702"/>
        <dbReference type="ChEBI" id="CHEBI:456215"/>
        <dbReference type="EC" id="2.7.9.1"/>
    </reaction>
</comment>
<reference evidence="17" key="1">
    <citation type="submission" date="2023-12" db="EMBL/GenBank/DDBJ databases">
        <title>Genome assembly of Anisodus tanguticus.</title>
        <authorList>
            <person name="Wang Y.-J."/>
        </authorList>
    </citation>
    <scope>NUCLEOTIDE SEQUENCE</scope>
    <source>
        <strain evidence="17">KB-2021</strain>
        <tissue evidence="17">Leaf</tissue>
    </source>
</reference>
<dbReference type="PANTHER" id="PTHR22931:SF9">
    <property type="entry name" value="PYRUVATE, PHOSPHATE DIKINASE 1, CHLOROPLASTIC"/>
    <property type="match status" value="1"/>
</dbReference>
<comment type="cofactor">
    <cofactor evidence="1 13">
        <name>Mg(2+)</name>
        <dbReference type="ChEBI" id="CHEBI:18420"/>
    </cofactor>
</comment>
<gene>
    <name evidence="17" type="ORF">RND71_007886</name>
</gene>
<evidence type="ECO:0000256" key="5">
    <source>
        <dbReference type="ARBA" id="ARBA00022723"/>
    </source>
</evidence>
<keyword evidence="6" id="KW-0547">Nucleotide-binding</keyword>
<feature type="active site" description="Tele-phosphohistidine intermediate" evidence="11">
    <location>
        <position position="525"/>
    </location>
</feature>
<feature type="binding site" evidence="12">
    <location>
        <position position="877"/>
    </location>
    <ligand>
        <name>substrate</name>
    </ligand>
</feature>
<feature type="binding site" evidence="12">
    <location>
        <position position="688"/>
    </location>
    <ligand>
        <name>substrate</name>
    </ligand>
</feature>
<feature type="binding site" evidence="12">
    <location>
        <position position="856"/>
    </location>
    <ligand>
        <name>substrate</name>
    </ligand>
</feature>
<dbReference type="GO" id="GO:0046872">
    <property type="term" value="F:metal ion binding"/>
    <property type="evidence" value="ECO:0007669"/>
    <property type="project" value="UniProtKB-KW"/>
</dbReference>
<dbReference type="Gene3D" id="1.10.189.10">
    <property type="entry name" value="Pyruvate Phosphate Dikinase, domain 2"/>
    <property type="match status" value="1"/>
</dbReference>
<dbReference type="InterPro" id="IPR000121">
    <property type="entry name" value="PEP_util_C"/>
</dbReference>
<evidence type="ECO:0000313" key="18">
    <source>
        <dbReference type="Proteomes" id="UP001291623"/>
    </source>
</evidence>
<organism evidence="17 18">
    <name type="scientific">Anisodus tanguticus</name>
    <dbReference type="NCBI Taxonomy" id="243964"/>
    <lineage>
        <taxon>Eukaryota</taxon>
        <taxon>Viridiplantae</taxon>
        <taxon>Streptophyta</taxon>
        <taxon>Embryophyta</taxon>
        <taxon>Tracheophyta</taxon>
        <taxon>Spermatophyta</taxon>
        <taxon>Magnoliopsida</taxon>
        <taxon>eudicotyledons</taxon>
        <taxon>Gunneridae</taxon>
        <taxon>Pentapetalae</taxon>
        <taxon>asterids</taxon>
        <taxon>lamiids</taxon>
        <taxon>Solanales</taxon>
        <taxon>Solanaceae</taxon>
        <taxon>Solanoideae</taxon>
        <taxon>Hyoscyameae</taxon>
        <taxon>Anisodus</taxon>
    </lineage>
</organism>
<dbReference type="Pfam" id="PF00391">
    <property type="entry name" value="PEP-utilizers"/>
    <property type="match status" value="1"/>
</dbReference>
<feature type="binding site" evidence="13">
    <location>
        <position position="856"/>
    </location>
    <ligand>
        <name>Mg(2+)</name>
        <dbReference type="ChEBI" id="CHEBI:18420"/>
    </ligand>
</feature>
<evidence type="ECO:0000256" key="1">
    <source>
        <dbReference type="ARBA" id="ARBA00001946"/>
    </source>
</evidence>
<feature type="binding site" evidence="12">
    <location>
        <position position="631"/>
    </location>
    <ligand>
        <name>substrate</name>
    </ligand>
</feature>
<dbReference type="SUPFAM" id="SSF51621">
    <property type="entry name" value="Phosphoenolpyruvate/pyruvate domain"/>
    <property type="match status" value="2"/>
</dbReference>
<keyword evidence="9 13" id="KW-0460">Magnesium</keyword>